<feature type="domain" description="Methyltransferase" evidence="1">
    <location>
        <begin position="1"/>
        <end position="87"/>
    </location>
</feature>
<gene>
    <name evidence="2" type="ORF">CHO01_35710</name>
    <name evidence="3" type="ORF">HNR08_000500</name>
</gene>
<proteinExistence type="predicted"/>
<comment type="caution">
    <text evidence="2">The sequence shown here is derived from an EMBL/GenBank/DDBJ whole genome shotgun (WGS) entry which is preliminary data.</text>
</comment>
<evidence type="ECO:0000313" key="2">
    <source>
        <dbReference type="EMBL" id="GEL48455.1"/>
    </source>
</evidence>
<dbReference type="GO" id="GO:0008168">
    <property type="term" value="F:methyltransferase activity"/>
    <property type="evidence" value="ECO:0007669"/>
    <property type="project" value="UniProtKB-KW"/>
</dbReference>
<dbReference type="SUPFAM" id="SSF53335">
    <property type="entry name" value="S-adenosyl-L-methionine-dependent methyltransferases"/>
    <property type="match status" value="1"/>
</dbReference>
<sequence length="159" mass="16044">MGCGTGRVAAHLAASGVDVLGADLSPGMVAAARRAHPGLPFLVAAADALPLPDACAGGVLAWYSVIHTAPAGLAAVVAELRRVARPGAPLLAAFQAGHGERDEVAGAYGTDVTLAVHRHDPGRLAALLVAGGFDVRARVERAAEGRERRPQAALLATAR</sequence>
<keyword evidence="3" id="KW-0489">Methyltransferase</keyword>
<dbReference type="GO" id="GO:0032259">
    <property type="term" value="P:methylation"/>
    <property type="evidence" value="ECO:0007669"/>
    <property type="project" value="UniProtKB-KW"/>
</dbReference>
<name>A0A511FGS7_9CELL</name>
<protein>
    <submittedName>
        <fullName evidence="3">SAM-dependent methyltransferase</fullName>
    </submittedName>
</protein>
<evidence type="ECO:0000313" key="3">
    <source>
        <dbReference type="EMBL" id="MBB5471764.1"/>
    </source>
</evidence>
<dbReference type="EMBL" id="JACHDN010000001">
    <property type="protein sequence ID" value="MBB5471764.1"/>
    <property type="molecule type" value="Genomic_DNA"/>
</dbReference>
<evidence type="ECO:0000259" key="1">
    <source>
        <dbReference type="Pfam" id="PF13649"/>
    </source>
</evidence>
<evidence type="ECO:0000313" key="4">
    <source>
        <dbReference type="Proteomes" id="UP000321723"/>
    </source>
</evidence>
<dbReference type="InterPro" id="IPR029063">
    <property type="entry name" value="SAM-dependent_MTases_sf"/>
</dbReference>
<dbReference type="Gene3D" id="3.40.50.150">
    <property type="entry name" value="Vaccinia Virus protein VP39"/>
    <property type="match status" value="1"/>
</dbReference>
<dbReference type="AlphaFoldDB" id="A0A511FGS7"/>
<reference evidence="3 5" key="2">
    <citation type="submission" date="2020-08" db="EMBL/GenBank/DDBJ databases">
        <title>Sequencing the genomes of 1000 actinobacteria strains.</title>
        <authorList>
            <person name="Klenk H.-P."/>
        </authorList>
    </citation>
    <scope>NUCLEOTIDE SEQUENCE [LARGE SCALE GENOMIC DNA]</scope>
    <source>
        <strain evidence="3 5">DSM 9581</strain>
    </source>
</reference>
<evidence type="ECO:0000313" key="5">
    <source>
        <dbReference type="Proteomes" id="UP000564629"/>
    </source>
</evidence>
<reference evidence="2 4" key="1">
    <citation type="submission" date="2019-07" db="EMBL/GenBank/DDBJ databases">
        <title>Whole genome shotgun sequence of Cellulomonas hominis NBRC 16055.</title>
        <authorList>
            <person name="Hosoyama A."/>
            <person name="Uohara A."/>
            <person name="Ohji S."/>
            <person name="Ichikawa N."/>
        </authorList>
    </citation>
    <scope>NUCLEOTIDE SEQUENCE [LARGE SCALE GENOMIC DNA]</scope>
    <source>
        <strain evidence="2 4">NBRC 16055</strain>
    </source>
</reference>
<dbReference type="Proteomes" id="UP000564629">
    <property type="component" value="Unassembled WGS sequence"/>
</dbReference>
<dbReference type="Pfam" id="PF13649">
    <property type="entry name" value="Methyltransf_25"/>
    <property type="match status" value="1"/>
</dbReference>
<organism evidence="2 4">
    <name type="scientific">Cellulomonas hominis</name>
    <dbReference type="NCBI Taxonomy" id="156981"/>
    <lineage>
        <taxon>Bacteria</taxon>
        <taxon>Bacillati</taxon>
        <taxon>Actinomycetota</taxon>
        <taxon>Actinomycetes</taxon>
        <taxon>Micrococcales</taxon>
        <taxon>Cellulomonadaceae</taxon>
        <taxon>Cellulomonas</taxon>
    </lineage>
</organism>
<keyword evidence="4" id="KW-1185">Reference proteome</keyword>
<dbReference type="EMBL" id="BJVQ01000081">
    <property type="protein sequence ID" value="GEL48455.1"/>
    <property type="molecule type" value="Genomic_DNA"/>
</dbReference>
<dbReference type="Proteomes" id="UP000321723">
    <property type="component" value="Unassembled WGS sequence"/>
</dbReference>
<accession>A0A511FGS7</accession>
<keyword evidence="3" id="KW-0808">Transferase</keyword>
<dbReference type="CDD" id="cd02440">
    <property type="entry name" value="AdoMet_MTases"/>
    <property type="match status" value="1"/>
</dbReference>
<dbReference type="InterPro" id="IPR041698">
    <property type="entry name" value="Methyltransf_25"/>
</dbReference>